<evidence type="ECO:0000256" key="1">
    <source>
        <dbReference type="ARBA" id="ARBA00010609"/>
    </source>
</evidence>
<feature type="domain" description="Plastocyanin-like" evidence="8">
    <location>
        <begin position="163"/>
        <end position="314"/>
    </location>
</feature>
<dbReference type="OrthoDB" id="2121828at2759"/>
<evidence type="ECO:0000256" key="4">
    <source>
        <dbReference type="ARBA" id="ARBA00023008"/>
    </source>
</evidence>
<keyword evidence="12" id="KW-1185">Reference proteome</keyword>
<organism evidence="11 12">
    <name type="scientific">Pterulicium gracile</name>
    <dbReference type="NCBI Taxonomy" id="1884261"/>
    <lineage>
        <taxon>Eukaryota</taxon>
        <taxon>Fungi</taxon>
        <taxon>Dikarya</taxon>
        <taxon>Basidiomycota</taxon>
        <taxon>Agaricomycotina</taxon>
        <taxon>Agaricomycetes</taxon>
        <taxon>Agaricomycetidae</taxon>
        <taxon>Agaricales</taxon>
        <taxon>Pleurotineae</taxon>
        <taxon>Pterulaceae</taxon>
        <taxon>Pterulicium</taxon>
    </lineage>
</organism>
<keyword evidence="2" id="KW-0479">Metal-binding</keyword>
<dbReference type="CDD" id="cd13903">
    <property type="entry name" value="CuRO_3_Tv-LCC_like"/>
    <property type="match status" value="1"/>
</dbReference>
<keyword evidence="5" id="KW-1015">Disulfide bond</keyword>
<dbReference type="AlphaFoldDB" id="A0A5C3QTP7"/>
<evidence type="ECO:0000259" key="9">
    <source>
        <dbReference type="Pfam" id="PF07731"/>
    </source>
</evidence>
<dbReference type="InterPro" id="IPR001117">
    <property type="entry name" value="Cu-oxidase_2nd"/>
</dbReference>
<dbReference type="InterPro" id="IPR045087">
    <property type="entry name" value="Cu-oxidase_fam"/>
</dbReference>
<dbReference type="InterPro" id="IPR002355">
    <property type="entry name" value="Cu_oxidase_Cu_BS"/>
</dbReference>
<name>A0A5C3QTP7_9AGAR</name>
<dbReference type="PROSITE" id="PS00080">
    <property type="entry name" value="MULTICOPPER_OXIDASE2"/>
    <property type="match status" value="1"/>
</dbReference>
<dbReference type="InterPro" id="IPR011706">
    <property type="entry name" value="Cu-oxidase_C"/>
</dbReference>
<protein>
    <submittedName>
        <fullName evidence="11">Laccase</fullName>
    </submittedName>
</protein>
<dbReference type="InterPro" id="IPR033138">
    <property type="entry name" value="Cu_oxidase_CS"/>
</dbReference>
<keyword evidence="6" id="KW-0325">Glycoprotein</keyword>
<dbReference type="Pfam" id="PF07732">
    <property type="entry name" value="Cu-oxidase_3"/>
    <property type="match status" value="1"/>
</dbReference>
<dbReference type="InterPro" id="IPR011707">
    <property type="entry name" value="Cu-oxidase-like_N"/>
</dbReference>
<evidence type="ECO:0000313" key="11">
    <source>
        <dbReference type="EMBL" id="TFL05395.1"/>
    </source>
</evidence>
<dbReference type="Pfam" id="PF07731">
    <property type="entry name" value="Cu-oxidase_2"/>
    <property type="match status" value="1"/>
</dbReference>
<dbReference type="Gene3D" id="2.60.40.420">
    <property type="entry name" value="Cupredoxins - blue copper proteins"/>
    <property type="match status" value="3"/>
</dbReference>
<evidence type="ECO:0000256" key="2">
    <source>
        <dbReference type="ARBA" id="ARBA00022723"/>
    </source>
</evidence>
<reference evidence="11 12" key="1">
    <citation type="journal article" date="2019" name="Nat. Ecol. Evol.">
        <title>Megaphylogeny resolves global patterns of mushroom evolution.</title>
        <authorList>
            <person name="Varga T."/>
            <person name="Krizsan K."/>
            <person name="Foldi C."/>
            <person name="Dima B."/>
            <person name="Sanchez-Garcia M."/>
            <person name="Sanchez-Ramirez S."/>
            <person name="Szollosi G.J."/>
            <person name="Szarkandi J.G."/>
            <person name="Papp V."/>
            <person name="Albert L."/>
            <person name="Andreopoulos W."/>
            <person name="Angelini C."/>
            <person name="Antonin V."/>
            <person name="Barry K.W."/>
            <person name="Bougher N.L."/>
            <person name="Buchanan P."/>
            <person name="Buyck B."/>
            <person name="Bense V."/>
            <person name="Catcheside P."/>
            <person name="Chovatia M."/>
            <person name="Cooper J."/>
            <person name="Damon W."/>
            <person name="Desjardin D."/>
            <person name="Finy P."/>
            <person name="Geml J."/>
            <person name="Haridas S."/>
            <person name="Hughes K."/>
            <person name="Justo A."/>
            <person name="Karasinski D."/>
            <person name="Kautmanova I."/>
            <person name="Kiss B."/>
            <person name="Kocsube S."/>
            <person name="Kotiranta H."/>
            <person name="LaButti K.M."/>
            <person name="Lechner B.E."/>
            <person name="Liimatainen K."/>
            <person name="Lipzen A."/>
            <person name="Lukacs Z."/>
            <person name="Mihaltcheva S."/>
            <person name="Morgado L.N."/>
            <person name="Niskanen T."/>
            <person name="Noordeloos M.E."/>
            <person name="Ohm R.A."/>
            <person name="Ortiz-Santana B."/>
            <person name="Ovrebo C."/>
            <person name="Racz N."/>
            <person name="Riley R."/>
            <person name="Savchenko A."/>
            <person name="Shiryaev A."/>
            <person name="Soop K."/>
            <person name="Spirin V."/>
            <person name="Szebenyi C."/>
            <person name="Tomsovsky M."/>
            <person name="Tulloss R.E."/>
            <person name="Uehling J."/>
            <person name="Grigoriev I.V."/>
            <person name="Vagvolgyi C."/>
            <person name="Papp T."/>
            <person name="Martin F.M."/>
            <person name="Miettinen O."/>
            <person name="Hibbett D.S."/>
            <person name="Nagy L.G."/>
        </authorList>
    </citation>
    <scope>NUCLEOTIDE SEQUENCE [LARGE SCALE GENOMIC DNA]</scope>
    <source>
        <strain evidence="11 12">CBS 309.79</strain>
    </source>
</reference>
<dbReference type="SUPFAM" id="SSF49503">
    <property type="entry name" value="Cupredoxins"/>
    <property type="match status" value="3"/>
</dbReference>
<dbReference type="EMBL" id="ML178817">
    <property type="protein sequence ID" value="TFL05395.1"/>
    <property type="molecule type" value="Genomic_DNA"/>
</dbReference>
<evidence type="ECO:0000256" key="6">
    <source>
        <dbReference type="ARBA" id="ARBA00023180"/>
    </source>
</evidence>
<feature type="domain" description="Plastocyanin-like" evidence="10">
    <location>
        <begin position="36"/>
        <end position="151"/>
    </location>
</feature>
<dbReference type="FunFam" id="2.60.40.420:FF:000045">
    <property type="entry name" value="Laccase 2"/>
    <property type="match status" value="1"/>
</dbReference>
<dbReference type="Proteomes" id="UP000305067">
    <property type="component" value="Unassembled WGS sequence"/>
</dbReference>
<dbReference type="SMR" id="A0A5C3QTP7"/>
<dbReference type="STRING" id="1884261.A0A5C3QTP7"/>
<accession>A0A5C3QTP7</accession>
<evidence type="ECO:0000313" key="12">
    <source>
        <dbReference type="Proteomes" id="UP000305067"/>
    </source>
</evidence>
<dbReference type="InterPro" id="IPR008972">
    <property type="entry name" value="Cupredoxin"/>
</dbReference>
<dbReference type="GO" id="GO:0016491">
    <property type="term" value="F:oxidoreductase activity"/>
    <property type="evidence" value="ECO:0007669"/>
    <property type="project" value="UniProtKB-KW"/>
</dbReference>
<evidence type="ECO:0000259" key="10">
    <source>
        <dbReference type="Pfam" id="PF07732"/>
    </source>
</evidence>
<evidence type="ECO:0000256" key="3">
    <source>
        <dbReference type="ARBA" id="ARBA00023002"/>
    </source>
</evidence>
<evidence type="ECO:0000256" key="7">
    <source>
        <dbReference type="SAM" id="SignalP"/>
    </source>
</evidence>
<sequence length="533" mass="59089">MGGRAALLASLLVAVYTCVMAELLPIVELPITNELIAPDNIQRMATLAGGTYPGKAIFGNKGDTFRVNVVNQLHDPSMWQSTTVHWHGIKQVGTFYEDGAAWITQCPIAANHSFMYEFPVPDQAGTFWYHSHFSTQLCDGLRGPFIVYDPDDPLKHLYDVDDESTIISLSDWYHSPSRGALKPMEIPPLPDSILINGKGRYPGTGWGLAANLSIVNVEYGKRYRLRIIQMACDADMIFSIDGHAFDIIEVEGTPTRPLTVDRLHIFSGQRYSAVLHANQPPDNYYIRALPFPGRVLTWNYERGANSAILRYKGALDREPSAISDEGQISSTRPFREKDLVPLDPIPVPGNPYPGGADVNINLVLDLDIHTGKYLQNGVTYVPPKAPVLLQILSGAKSAQELLPSESVYTLPLNKVVEVTIPGTSVDYGGPHPWHLHGHTFWVVRSAGTNATNYVDPIRRDTVDTGYGRDNITIRFVTDNSGPWFLHCHVDWHLELGMAVVFAEEPSLIAEKAPPTGWDELCPIYNSLTPDQLR</sequence>
<gene>
    <name evidence="11" type="ORF">BDV98DRAFT_295081</name>
</gene>
<feature type="domain" description="Plastocyanin-like" evidence="9">
    <location>
        <begin position="380"/>
        <end position="505"/>
    </location>
</feature>
<evidence type="ECO:0000259" key="8">
    <source>
        <dbReference type="Pfam" id="PF00394"/>
    </source>
</evidence>
<dbReference type="PANTHER" id="PTHR11709">
    <property type="entry name" value="MULTI-COPPER OXIDASE"/>
    <property type="match status" value="1"/>
</dbReference>
<proteinExistence type="inferred from homology"/>
<evidence type="ECO:0000256" key="5">
    <source>
        <dbReference type="ARBA" id="ARBA00023157"/>
    </source>
</evidence>
<dbReference type="Pfam" id="PF00394">
    <property type="entry name" value="Cu-oxidase"/>
    <property type="match status" value="1"/>
</dbReference>
<keyword evidence="3" id="KW-0560">Oxidoreductase</keyword>
<feature type="signal peptide" evidence="7">
    <location>
        <begin position="1"/>
        <end position="21"/>
    </location>
</feature>
<dbReference type="PANTHER" id="PTHR11709:SF511">
    <property type="entry name" value="LACCASE"/>
    <property type="match status" value="1"/>
</dbReference>
<keyword evidence="7" id="KW-0732">Signal</keyword>
<keyword evidence="4" id="KW-0186">Copper</keyword>
<dbReference type="GO" id="GO:0005507">
    <property type="term" value="F:copper ion binding"/>
    <property type="evidence" value="ECO:0007669"/>
    <property type="project" value="InterPro"/>
</dbReference>
<dbReference type="PROSITE" id="PS00079">
    <property type="entry name" value="MULTICOPPER_OXIDASE1"/>
    <property type="match status" value="1"/>
</dbReference>
<feature type="chain" id="PRO_5022999443" evidence="7">
    <location>
        <begin position="22"/>
        <end position="533"/>
    </location>
</feature>
<comment type="similarity">
    <text evidence="1">Belongs to the multicopper oxidase family.</text>
</comment>